<comment type="caution">
    <text evidence="1">The sequence shown here is derived from an EMBL/GenBank/DDBJ whole genome shotgun (WGS) entry which is preliminary data.</text>
</comment>
<organism evidence="1 2">
    <name type="scientific">Tritrichomonas musculus</name>
    <dbReference type="NCBI Taxonomy" id="1915356"/>
    <lineage>
        <taxon>Eukaryota</taxon>
        <taxon>Metamonada</taxon>
        <taxon>Parabasalia</taxon>
        <taxon>Tritrichomonadida</taxon>
        <taxon>Tritrichomonadidae</taxon>
        <taxon>Tritrichomonas</taxon>
    </lineage>
</organism>
<dbReference type="Proteomes" id="UP001470230">
    <property type="component" value="Unassembled WGS sequence"/>
</dbReference>
<keyword evidence="2" id="KW-1185">Reference proteome</keyword>
<sequence>MIKCDAHFISSYIIILVKSIYADNNDLNCEVNSETLSDELKESLKLFIDTYSQFIKSEDDKVIDVFVELVKSISGLISTYEVRLRSLHDCLDSMKSKYLPRNLFLTTWYAYRMQGKPNDEDRI</sequence>
<evidence type="ECO:0000313" key="1">
    <source>
        <dbReference type="EMBL" id="KAK8850152.1"/>
    </source>
</evidence>
<dbReference type="EMBL" id="JAPFFF010000024">
    <property type="protein sequence ID" value="KAK8850152.1"/>
    <property type="molecule type" value="Genomic_DNA"/>
</dbReference>
<gene>
    <name evidence="1" type="ORF">M9Y10_018272</name>
</gene>
<evidence type="ECO:0000313" key="2">
    <source>
        <dbReference type="Proteomes" id="UP001470230"/>
    </source>
</evidence>
<name>A0ABR2HNT3_9EUKA</name>
<reference evidence="1 2" key="1">
    <citation type="submission" date="2024-04" db="EMBL/GenBank/DDBJ databases">
        <title>Tritrichomonas musculus Genome.</title>
        <authorList>
            <person name="Alves-Ferreira E."/>
            <person name="Grigg M."/>
            <person name="Lorenzi H."/>
            <person name="Galac M."/>
        </authorList>
    </citation>
    <scope>NUCLEOTIDE SEQUENCE [LARGE SCALE GENOMIC DNA]</scope>
    <source>
        <strain evidence="1 2">EAF2021</strain>
    </source>
</reference>
<protein>
    <submittedName>
        <fullName evidence="1">Uncharacterized protein</fullName>
    </submittedName>
</protein>
<proteinExistence type="predicted"/>
<accession>A0ABR2HNT3</accession>